<dbReference type="AlphaFoldDB" id="A0A6A6AWH6"/>
<keyword evidence="2" id="KW-0804">Transcription</keyword>
<sequence length="1231" mass="137538">MSRFVLRRIFASLHEQPPPISRRVFSSSHQKPLPKPQPSTNNNPLKSSRPNSQSSITRNASLLRAMANTAHMDLLTFFYPIGNTPAVSLTRDIPRETKANVLSLGCGDARNILYTTHVAGSTSPMDITCCDMESLVIARNILLFTLILDYGGNRIKDIWDIYYHLFIGPKALALLESQTTRLLAVSDSLESWHASNYGKRLRFCDSSSFSEVKKIWSNLLISNMNNSQKVAHIDRLRSRIQRAKDLRHYYIGEKFVFTGMRSAAPLNREAVQDLAKQHKHFWDTGSTDKPNANSAAMPNPMFTSQLNKSSILHYGTDPLLGFHLATAYASLVPQPTSDPHAHAFLQSSAHNLVRAARQQFQAWCKSFRKHAGIMVLRFFVGEALAFCHALQQRKKGIAVGPYRKPGTFETILLDSEDYLPVVTAPMSFSVINTSNLVDHVGAINLLIATSPLLDDNLFATLYTESLVNQEKDHSTLAESFLCGNVSTMSVLLGIFPTDYWTNVVPISTADEAILNTARRRLGDKLSGDYMYSRLSWKRYVPDHTLRASNRPVISFEEVDLARILFDVYLNMFQNKDDGRLMSRLRNLPRKMQRSSRYHHGSYALLLHFIKERAPTCNWDKVMNSLFQYLGNNANILACGKSIQELVVQLHMLKICSDQVLQLSPRSDGRACSSTLFKGWKVLPEVVCLTLKVPRERLRLLTKISPQELGTPAVHGVLQSSITYTGQSFQNIFSVVQQASGKVTTSGSVEDKTLSLHVREEEDCWLGDSPLLVSFLVPTSTLLLDKNAILALGIQRSFSPVSERSTILLHFYTTTISNIKDVFVTKELPHGANHMPRNSKNDTTSCIEDPSQDGFCSSVLANLKAGTAQIGSFTGRIDLSSHKTKDILRNYTTIHTTRISPCSISVMLGKENSYNIHFPIPVVLQGSKTNIVRKSSYIEVTALAEDPVDCGGSLKFMYPVVPTKSSPVLWNMPRVDMAALPTLDVQQKKRMQWLVPHCTLMFSERERRAIQASLSSSQAESVMDSRTRFKQGLFSLFIRQSGLQGQKAGVFFLNNPSNGGTHIVVFASGLRLDAASRTVVLDTAVLVLTREIMSHILGFIQDLHSKKSPDIAAINMDDEELQLWKETLPAFVERCRTWNHRPSCEYVKTSKVPLSTAYGETPLCSCGNGKGLDDVVAKFPVLKKAAKFAVRAAISPTFASSFVEQLFQGQEAPPTEGKARKFFRLLTDWWGR</sequence>
<dbReference type="Proteomes" id="UP000799438">
    <property type="component" value="Unassembled WGS sequence"/>
</dbReference>
<organism evidence="6 7">
    <name type="scientific">Aplosporella prunicola CBS 121167</name>
    <dbReference type="NCBI Taxonomy" id="1176127"/>
    <lineage>
        <taxon>Eukaryota</taxon>
        <taxon>Fungi</taxon>
        <taxon>Dikarya</taxon>
        <taxon>Ascomycota</taxon>
        <taxon>Pezizomycotina</taxon>
        <taxon>Dothideomycetes</taxon>
        <taxon>Dothideomycetes incertae sedis</taxon>
        <taxon>Botryosphaeriales</taxon>
        <taxon>Aplosporellaceae</taxon>
        <taxon>Aplosporella</taxon>
    </lineage>
</organism>
<dbReference type="EMBL" id="ML995535">
    <property type="protein sequence ID" value="KAF2136070.1"/>
    <property type="molecule type" value="Genomic_DNA"/>
</dbReference>
<keyword evidence="1" id="KW-0805">Transcription regulation</keyword>
<feature type="domain" description="DUF4470" evidence="5">
    <location>
        <begin position="80"/>
        <end position="167"/>
    </location>
</feature>
<dbReference type="GO" id="GO:0000981">
    <property type="term" value="F:DNA-binding transcription factor activity, RNA polymerase II-specific"/>
    <property type="evidence" value="ECO:0007669"/>
    <property type="project" value="TreeGrafter"/>
</dbReference>
<evidence type="ECO:0000256" key="2">
    <source>
        <dbReference type="ARBA" id="ARBA00023163"/>
    </source>
</evidence>
<reference evidence="6" key="1">
    <citation type="journal article" date="2020" name="Stud. Mycol.">
        <title>101 Dothideomycetes genomes: a test case for predicting lifestyles and emergence of pathogens.</title>
        <authorList>
            <person name="Haridas S."/>
            <person name="Albert R."/>
            <person name="Binder M."/>
            <person name="Bloem J."/>
            <person name="Labutti K."/>
            <person name="Salamov A."/>
            <person name="Andreopoulos B."/>
            <person name="Baker S."/>
            <person name="Barry K."/>
            <person name="Bills G."/>
            <person name="Bluhm B."/>
            <person name="Cannon C."/>
            <person name="Castanera R."/>
            <person name="Culley D."/>
            <person name="Daum C."/>
            <person name="Ezra D."/>
            <person name="Gonzalez J."/>
            <person name="Henrissat B."/>
            <person name="Kuo A."/>
            <person name="Liang C."/>
            <person name="Lipzen A."/>
            <person name="Lutzoni F."/>
            <person name="Magnuson J."/>
            <person name="Mondo S."/>
            <person name="Nolan M."/>
            <person name="Ohm R."/>
            <person name="Pangilinan J."/>
            <person name="Park H.-J."/>
            <person name="Ramirez L."/>
            <person name="Alfaro M."/>
            <person name="Sun H."/>
            <person name="Tritt A."/>
            <person name="Yoshinaga Y."/>
            <person name="Zwiers L.-H."/>
            <person name="Turgeon B."/>
            <person name="Goodwin S."/>
            <person name="Spatafora J."/>
            <person name="Crous P."/>
            <person name="Grigoriev I."/>
        </authorList>
    </citation>
    <scope>NUCLEOTIDE SEQUENCE</scope>
    <source>
        <strain evidence="6">CBS 121167</strain>
    </source>
</reference>
<proteinExistence type="predicted"/>
<keyword evidence="3" id="KW-0539">Nucleus</keyword>
<dbReference type="PANTHER" id="PTHR10237">
    <property type="entry name" value="DEFORMED EPIDERMAL AUTOREGULATORY FACTOR 1 HOMOLOG SUPPRESSIN"/>
    <property type="match status" value="1"/>
</dbReference>
<accession>A0A6A6AWH6</accession>
<dbReference type="GO" id="GO:0005634">
    <property type="term" value="C:nucleus"/>
    <property type="evidence" value="ECO:0007669"/>
    <property type="project" value="TreeGrafter"/>
</dbReference>
<dbReference type="Pfam" id="PF14737">
    <property type="entry name" value="DUF4470"/>
    <property type="match status" value="1"/>
</dbReference>
<keyword evidence="7" id="KW-1185">Reference proteome</keyword>
<feature type="compositionally biased region" description="Polar residues" evidence="4">
    <location>
        <begin position="38"/>
        <end position="54"/>
    </location>
</feature>
<evidence type="ECO:0000256" key="3">
    <source>
        <dbReference type="ARBA" id="ARBA00023242"/>
    </source>
</evidence>
<name>A0A6A6AWH6_9PEZI</name>
<evidence type="ECO:0000256" key="4">
    <source>
        <dbReference type="SAM" id="MobiDB-lite"/>
    </source>
</evidence>
<dbReference type="OrthoDB" id="432970at2759"/>
<dbReference type="GeneID" id="54296000"/>
<dbReference type="RefSeq" id="XP_033391788.1">
    <property type="nucleotide sequence ID" value="XM_033538504.1"/>
</dbReference>
<dbReference type="InterPro" id="IPR027974">
    <property type="entry name" value="DUF4470"/>
</dbReference>
<gene>
    <name evidence="6" type="ORF">K452DRAFT_259640</name>
</gene>
<protein>
    <recommendedName>
        <fullName evidence="5">DUF4470 domain-containing protein</fullName>
    </recommendedName>
</protein>
<evidence type="ECO:0000256" key="1">
    <source>
        <dbReference type="ARBA" id="ARBA00023015"/>
    </source>
</evidence>
<evidence type="ECO:0000259" key="5">
    <source>
        <dbReference type="Pfam" id="PF14737"/>
    </source>
</evidence>
<dbReference type="PANTHER" id="PTHR10237:SF1">
    <property type="entry name" value="DEFORMED EPIDERMAL AUTOREGULATORY FACTOR 1 HOMOLOG"/>
    <property type="match status" value="1"/>
</dbReference>
<dbReference type="InterPro" id="IPR024119">
    <property type="entry name" value="TF_DEAF-1"/>
</dbReference>
<evidence type="ECO:0000313" key="6">
    <source>
        <dbReference type="EMBL" id="KAF2136070.1"/>
    </source>
</evidence>
<feature type="region of interest" description="Disordered" evidence="4">
    <location>
        <begin position="20"/>
        <end position="54"/>
    </location>
</feature>
<evidence type="ECO:0000313" key="7">
    <source>
        <dbReference type="Proteomes" id="UP000799438"/>
    </source>
</evidence>